<evidence type="ECO:0000259" key="1">
    <source>
        <dbReference type="Pfam" id="PF05685"/>
    </source>
</evidence>
<accession>A0A344TPS8</accession>
<dbReference type="InterPro" id="IPR008538">
    <property type="entry name" value="Uma2"/>
</dbReference>
<organism evidence="2 3">
    <name type="scientific">Runella rosea</name>
    <dbReference type="NCBI Taxonomy" id="2259595"/>
    <lineage>
        <taxon>Bacteria</taxon>
        <taxon>Pseudomonadati</taxon>
        <taxon>Bacteroidota</taxon>
        <taxon>Cytophagia</taxon>
        <taxon>Cytophagales</taxon>
        <taxon>Spirosomataceae</taxon>
        <taxon>Runella</taxon>
    </lineage>
</organism>
<sequence>MGLPQTEKKYYSVEEYFELDNKGEIRHEFYEGEVFAMAGTTKNHNLITDNIRDFFKAVFRPKGCDVFSESVKLEVIKNTYYPYPDVVVSCDDRDKEDEYIVAHPSILVEVLSRSTAEYDKDFKLKKYKKIPSLQYYLIVSQYECSVELYSRTQHPDVWLYQTYEEMTEIISFERLHFTMPVSAIYEAVSFVPPIEPLRRYLGE</sequence>
<gene>
    <name evidence="2" type="ORF">DR864_24370</name>
</gene>
<dbReference type="PANTHER" id="PTHR36558">
    <property type="entry name" value="GLR1098 PROTEIN"/>
    <property type="match status" value="1"/>
</dbReference>
<dbReference type="SUPFAM" id="SSF52980">
    <property type="entry name" value="Restriction endonuclease-like"/>
    <property type="match status" value="1"/>
</dbReference>
<keyword evidence="3" id="KW-1185">Reference proteome</keyword>
<feature type="domain" description="Putative restriction endonuclease" evidence="1">
    <location>
        <begin position="13"/>
        <end position="173"/>
    </location>
</feature>
<dbReference type="RefSeq" id="WP_114069412.1">
    <property type="nucleotide sequence ID" value="NZ_CP030850.1"/>
</dbReference>
<dbReference type="EMBL" id="CP030850">
    <property type="protein sequence ID" value="AXE20649.1"/>
    <property type="molecule type" value="Genomic_DNA"/>
</dbReference>
<dbReference type="KEGG" id="run:DR864_24370"/>
<dbReference type="Gene3D" id="3.90.1570.10">
    <property type="entry name" value="tt1808, chain A"/>
    <property type="match status" value="1"/>
</dbReference>
<proteinExistence type="predicted"/>
<dbReference type="AlphaFoldDB" id="A0A344TPS8"/>
<dbReference type="Pfam" id="PF05685">
    <property type="entry name" value="Uma2"/>
    <property type="match status" value="1"/>
</dbReference>
<reference evidence="2 3" key="1">
    <citation type="submission" date="2018-07" db="EMBL/GenBank/DDBJ databases">
        <title>Genome sequencing of Runella.</title>
        <authorList>
            <person name="Baek M.-G."/>
            <person name="Yi H."/>
        </authorList>
    </citation>
    <scope>NUCLEOTIDE SEQUENCE [LARGE SCALE GENOMIC DNA]</scope>
    <source>
        <strain evidence="2 3">HYN0085</strain>
    </source>
</reference>
<evidence type="ECO:0000313" key="3">
    <source>
        <dbReference type="Proteomes" id="UP000251993"/>
    </source>
</evidence>
<dbReference type="PANTHER" id="PTHR36558:SF1">
    <property type="entry name" value="RESTRICTION ENDONUCLEASE DOMAIN-CONTAINING PROTEIN-RELATED"/>
    <property type="match status" value="1"/>
</dbReference>
<dbReference type="InterPro" id="IPR011335">
    <property type="entry name" value="Restrct_endonuc-II-like"/>
</dbReference>
<dbReference type="CDD" id="cd06260">
    <property type="entry name" value="DUF820-like"/>
    <property type="match status" value="1"/>
</dbReference>
<evidence type="ECO:0000313" key="2">
    <source>
        <dbReference type="EMBL" id="AXE20649.1"/>
    </source>
</evidence>
<keyword evidence="2" id="KW-0378">Hydrolase</keyword>
<dbReference type="InterPro" id="IPR012296">
    <property type="entry name" value="Nuclease_put_TT1808"/>
</dbReference>
<dbReference type="OrthoDB" id="668969at2"/>
<dbReference type="Proteomes" id="UP000251993">
    <property type="component" value="Chromosome"/>
</dbReference>
<keyword evidence="2" id="KW-0540">Nuclease</keyword>
<name>A0A344TPS8_9BACT</name>
<protein>
    <submittedName>
        <fullName evidence="2">Uma2 family endonuclease</fullName>
    </submittedName>
</protein>
<dbReference type="GO" id="GO:0004519">
    <property type="term" value="F:endonuclease activity"/>
    <property type="evidence" value="ECO:0007669"/>
    <property type="project" value="UniProtKB-KW"/>
</dbReference>
<keyword evidence="2" id="KW-0255">Endonuclease</keyword>